<protein>
    <submittedName>
        <fullName evidence="2">Putative ABC transport system permease protein</fullName>
    </submittedName>
</protein>
<dbReference type="InterPro" id="IPR051447">
    <property type="entry name" value="Lipoprotein-release_system"/>
</dbReference>
<dbReference type="PANTHER" id="PTHR30489:SF0">
    <property type="entry name" value="LIPOPROTEIN-RELEASING SYSTEM TRANSMEMBRANE PROTEIN LOLE"/>
    <property type="match status" value="1"/>
</dbReference>
<dbReference type="EMBL" id="QGTJ01000004">
    <property type="protein sequence ID" value="PWV62399.1"/>
    <property type="molecule type" value="Genomic_DNA"/>
</dbReference>
<dbReference type="Proteomes" id="UP000246569">
    <property type="component" value="Unassembled WGS sequence"/>
</dbReference>
<dbReference type="OrthoDB" id="5410375at2"/>
<comment type="caution">
    <text evidence="2">The sequence shown here is derived from an EMBL/GenBank/DDBJ whole genome shotgun (WGS) entry which is preliminary data.</text>
</comment>
<keyword evidence="1" id="KW-0812">Transmembrane</keyword>
<dbReference type="GO" id="GO:0098797">
    <property type="term" value="C:plasma membrane protein complex"/>
    <property type="evidence" value="ECO:0007669"/>
    <property type="project" value="TreeGrafter"/>
</dbReference>
<evidence type="ECO:0000256" key="1">
    <source>
        <dbReference type="SAM" id="Phobius"/>
    </source>
</evidence>
<gene>
    <name evidence="2" type="ORF">C7443_104194</name>
</gene>
<proteinExistence type="predicted"/>
<feature type="transmembrane region" description="Helical" evidence="1">
    <location>
        <begin position="20"/>
        <end position="41"/>
    </location>
</feature>
<organism evidence="2 3">
    <name type="scientific">Plasticicumulans acidivorans</name>
    <dbReference type="NCBI Taxonomy" id="886464"/>
    <lineage>
        <taxon>Bacteria</taxon>
        <taxon>Pseudomonadati</taxon>
        <taxon>Pseudomonadota</taxon>
        <taxon>Gammaproteobacteria</taxon>
        <taxon>Candidatus Competibacteraceae</taxon>
        <taxon>Plasticicumulans</taxon>
    </lineage>
</organism>
<keyword evidence="1" id="KW-1133">Transmembrane helix</keyword>
<keyword evidence="1" id="KW-0472">Membrane</keyword>
<accession>A0A317N0Z9</accession>
<evidence type="ECO:0000313" key="2">
    <source>
        <dbReference type="EMBL" id="PWV62399.1"/>
    </source>
</evidence>
<dbReference type="RefSeq" id="WP_110018224.1">
    <property type="nucleotide sequence ID" value="NZ_QGTJ01000004.1"/>
</dbReference>
<feature type="transmembrane region" description="Helical" evidence="1">
    <location>
        <begin position="359"/>
        <end position="380"/>
    </location>
</feature>
<dbReference type="PANTHER" id="PTHR30489">
    <property type="entry name" value="LIPOPROTEIN-RELEASING SYSTEM TRANSMEMBRANE PROTEIN LOLE"/>
    <property type="match status" value="1"/>
</dbReference>
<reference evidence="2 3" key="1">
    <citation type="submission" date="2018-05" db="EMBL/GenBank/DDBJ databases">
        <title>Genomic Encyclopedia of Type Strains, Phase IV (KMG-IV): sequencing the most valuable type-strain genomes for metagenomic binning, comparative biology and taxonomic classification.</title>
        <authorList>
            <person name="Goeker M."/>
        </authorList>
    </citation>
    <scope>NUCLEOTIDE SEQUENCE [LARGE SCALE GENOMIC DNA]</scope>
    <source>
        <strain evidence="2 3">DSM 23606</strain>
    </source>
</reference>
<keyword evidence="3" id="KW-1185">Reference proteome</keyword>
<evidence type="ECO:0000313" key="3">
    <source>
        <dbReference type="Proteomes" id="UP000246569"/>
    </source>
</evidence>
<feature type="transmembrane region" description="Helical" evidence="1">
    <location>
        <begin position="268"/>
        <end position="293"/>
    </location>
</feature>
<name>A0A317N0Z9_9GAMM</name>
<sequence>MSTARVFGLAWADYRAEARLSLCAVLGLAAVLAPLLVLFGLKFGLVTTLTERLLNDPRTRELIPIGSGRYTPAWFDELRTWPGVAFVVPRTRQIAATAELRSADGRAVIVELIPTAAGDPLLARYGVAEPGGGQLVLSQPAAEKLGAATTLDASIGRSRAGREEYAHAVLNVIGTAPLAAFDRDAAFVPLPLLEAAEDYRDGYAVPALGWPGLDKPAGARQYPGFRLYAGTLDDVAPLRAQLVARGLEVLTQADAIDNVKRLARNLDILFAAIAGLGGIGYLAAAGAASLAAVERKRRELSLLRLLGLPTRGLLLFPLAQALYTAFAGCLLALALYFGASAGLNLLFATAPGEQLCRLLPLHALAAVALTLGTVALAALAGGLRATRIEPSEGWRDV</sequence>
<dbReference type="AlphaFoldDB" id="A0A317N0Z9"/>
<dbReference type="GO" id="GO:0044874">
    <property type="term" value="P:lipoprotein localization to outer membrane"/>
    <property type="evidence" value="ECO:0007669"/>
    <property type="project" value="TreeGrafter"/>
</dbReference>
<feature type="transmembrane region" description="Helical" evidence="1">
    <location>
        <begin position="314"/>
        <end position="339"/>
    </location>
</feature>